<dbReference type="GO" id="GO:1902201">
    <property type="term" value="P:negative regulation of bacterial-type flagellum-dependent cell motility"/>
    <property type="evidence" value="ECO:0007669"/>
    <property type="project" value="TreeGrafter"/>
</dbReference>
<organism evidence="7 8">
    <name type="scientific">Pantoea allii</name>
    <dbReference type="NCBI Taxonomy" id="574096"/>
    <lineage>
        <taxon>Bacteria</taxon>
        <taxon>Pseudomonadati</taxon>
        <taxon>Pseudomonadota</taxon>
        <taxon>Gammaproteobacteria</taxon>
        <taxon>Enterobacterales</taxon>
        <taxon>Erwiniaceae</taxon>
        <taxon>Pantoea</taxon>
    </lineage>
</organism>
<protein>
    <recommendedName>
        <fullName evidence="3">diguanylate cyclase</fullName>
        <ecNumber evidence="3">2.7.7.65</ecNumber>
    </recommendedName>
</protein>
<dbReference type="GO" id="GO:0043709">
    <property type="term" value="P:cell adhesion involved in single-species biofilm formation"/>
    <property type="evidence" value="ECO:0007669"/>
    <property type="project" value="TreeGrafter"/>
</dbReference>
<feature type="transmembrane region" description="Helical" evidence="5">
    <location>
        <begin position="147"/>
        <end position="167"/>
    </location>
</feature>
<keyword evidence="5" id="KW-0812">Transmembrane</keyword>
<dbReference type="GO" id="GO:0005886">
    <property type="term" value="C:plasma membrane"/>
    <property type="evidence" value="ECO:0007669"/>
    <property type="project" value="TreeGrafter"/>
</dbReference>
<evidence type="ECO:0000256" key="4">
    <source>
        <dbReference type="ARBA" id="ARBA00034247"/>
    </source>
</evidence>
<evidence type="ECO:0000256" key="5">
    <source>
        <dbReference type="SAM" id="Phobius"/>
    </source>
</evidence>
<accession>A0A2V2BLK7</accession>
<comment type="cofactor">
    <cofactor evidence="1">
        <name>Mg(2+)</name>
        <dbReference type="ChEBI" id="CHEBI:18420"/>
    </cofactor>
</comment>
<dbReference type="CDD" id="cd01949">
    <property type="entry name" value="GGDEF"/>
    <property type="match status" value="1"/>
</dbReference>
<feature type="transmembrane region" description="Helical" evidence="5">
    <location>
        <begin position="35"/>
        <end position="55"/>
    </location>
</feature>
<dbReference type="Proteomes" id="UP000245981">
    <property type="component" value="Unassembled WGS sequence"/>
</dbReference>
<comment type="catalytic activity">
    <reaction evidence="4">
        <text>2 GTP = 3',3'-c-di-GMP + 2 diphosphate</text>
        <dbReference type="Rhea" id="RHEA:24898"/>
        <dbReference type="ChEBI" id="CHEBI:33019"/>
        <dbReference type="ChEBI" id="CHEBI:37565"/>
        <dbReference type="ChEBI" id="CHEBI:58805"/>
        <dbReference type="EC" id="2.7.7.65"/>
    </reaction>
</comment>
<comment type="caution">
    <text evidence="7">The sequence shown here is derived from an EMBL/GenBank/DDBJ whole genome shotgun (WGS) entry which is preliminary data.</text>
</comment>
<dbReference type="PANTHER" id="PTHR45138:SF6">
    <property type="entry name" value="DIGUANYLATE CYCLASE DGCN"/>
    <property type="match status" value="1"/>
</dbReference>
<dbReference type="RefSeq" id="WP_109716205.1">
    <property type="nucleotide sequence ID" value="NZ_JAKZMU010000001.1"/>
</dbReference>
<dbReference type="PANTHER" id="PTHR45138">
    <property type="entry name" value="REGULATORY COMPONENTS OF SENSORY TRANSDUCTION SYSTEM"/>
    <property type="match status" value="1"/>
</dbReference>
<gene>
    <name evidence="7" type="ORF">C7431_101270</name>
</gene>
<comment type="pathway">
    <text evidence="2">Purine metabolism; 3',5'-cyclic di-GMP biosynthesis.</text>
</comment>
<feature type="domain" description="GGDEF" evidence="6">
    <location>
        <begin position="250"/>
        <end position="378"/>
    </location>
</feature>
<dbReference type="InterPro" id="IPR029787">
    <property type="entry name" value="Nucleotide_cyclase"/>
</dbReference>
<dbReference type="EMBL" id="QGHF01000001">
    <property type="protein sequence ID" value="PWL00464.1"/>
    <property type="molecule type" value="Genomic_DNA"/>
</dbReference>
<dbReference type="InterPro" id="IPR050469">
    <property type="entry name" value="Diguanylate_Cyclase"/>
</dbReference>
<name>A0A2V2BLK7_9GAMM</name>
<feature type="transmembrane region" description="Helical" evidence="5">
    <location>
        <begin position="187"/>
        <end position="208"/>
    </location>
</feature>
<evidence type="ECO:0000256" key="3">
    <source>
        <dbReference type="ARBA" id="ARBA00012528"/>
    </source>
</evidence>
<proteinExistence type="predicted"/>
<dbReference type="NCBIfam" id="TIGR00254">
    <property type="entry name" value="GGDEF"/>
    <property type="match status" value="1"/>
</dbReference>
<evidence type="ECO:0000256" key="2">
    <source>
        <dbReference type="ARBA" id="ARBA00004665"/>
    </source>
</evidence>
<evidence type="ECO:0000313" key="8">
    <source>
        <dbReference type="Proteomes" id="UP000245981"/>
    </source>
</evidence>
<feature type="transmembrane region" description="Helical" evidence="5">
    <location>
        <begin position="92"/>
        <end position="112"/>
    </location>
</feature>
<reference evidence="7 8" key="1">
    <citation type="submission" date="2018-05" db="EMBL/GenBank/DDBJ databases">
        <title>Genomic Encyclopedia of Type Strains, Phase IV (KMG-V): Genome sequencing to study the core and pangenomes of soil and plant-associated prokaryotes.</title>
        <authorList>
            <person name="Whitman W."/>
        </authorList>
    </citation>
    <scope>NUCLEOTIDE SEQUENCE [LARGE SCALE GENOMIC DNA]</scope>
    <source>
        <strain evidence="7 8">PNA 200-10</strain>
    </source>
</reference>
<dbReference type="AlphaFoldDB" id="A0A2V2BLK7"/>
<dbReference type="Pfam" id="PF00990">
    <property type="entry name" value="GGDEF"/>
    <property type="match status" value="1"/>
</dbReference>
<dbReference type="Gene3D" id="3.30.70.270">
    <property type="match status" value="1"/>
</dbReference>
<dbReference type="PROSITE" id="PS50887">
    <property type="entry name" value="GGDEF"/>
    <property type="match status" value="1"/>
</dbReference>
<dbReference type="EC" id="2.7.7.65" evidence="3"/>
<dbReference type="SMART" id="SM00267">
    <property type="entry name" value="GGDEF"/>
    <property type="match status" value="1"/>
</dbReference>
<feature type="transmembrane region" description="Helical" evidence="5">
    <location>
        <begin position="118"/>
        <end position="140"/>
    </location>
</feature>
<dbReference type="GO" id="GO:0052621">
    <property type="term" value="F:diguanylate cyclase activity"/>
    <property type="evidence" value="ECO:0007669"/>
    <property type="project" value="UniProtKB-EC"/>
</dbReference>
<keyword evidence="5" id="KW-0472">Membrane</keyword>
<evidence type="ECO:0000256" key="1">
    <source>
        <dbReference type="ARBA" id="ARBA00001946"/>
    </source>
</evidence>
<keyword evidence="5" id="KW-1133">Transmembrane helix</keyword>
<dbReference type="SUPFAM" id="SSF55073">
    <property type="entry name" value="Nucleotide cyclase"/>
    <property type="match status" value="1"/>
</dbReference>
<dbReference type="InterPro" id="IPR043128">
    <property type="entry name" value="Rev_trsase/Diguanyl_cyclase"/>
</dbReference>
<dbReference type="InterPro" id="IPR000160">
    <property type="entry name" value="GGDEF_dom"/>
</dbReference>
<dbReference type="STRING" id="574096.HA38_00430"/>
<evidence type="ECO:0000313" key="7">
    <source>
        <dbReference type="EMBL" id="PWL00464.1"/>
    </source>
</evidence>
<feature type="transmembrane region" description="Helical" evidence="5">
    <location>
        <begin position="61"/>
        <end position="80"/>
    </location>
</feature>
<sequence length="384" mass="43053">MNLDVFTLFICELYVLGFMSLIMVFAWVGSHYDRILGYVCAAIVLTLIAFFLSSLRSQGYHFLPVAVSNVLVMLAYGGLLSAFRTFCGKSPGMAGLAGAALWSLLCLIPAFYDSLSLRVLALCLLCIAYTATFIYLLWLARRDMDATFWPAQLLLWTHLIFHVARLFLDNARPIGLQGAISGSGFSVYVIIESMLFVIGFTVIILAMVNERTRNALKNASLHDPLTNIWNRRALFSGADNMTRQCLKQNKALTVVLFDLDHFKGINDRYGHQQGDQVLIDFCHRVSGMLPQEGHFARLGGEEFAALLPLPFEPARDWCEAVRHTIQLSRPGQIDYSVSIGFATADERYIDFGELMALADKALYRAKAKGRNRTEPYQLMSENLM</sequence>
<evidence type="ECO:0000259" key="6">
    <source>
        <dbReference type="PROSITE" id="PS50887"/>
    </source>
</evidence>
<dbReference type="FunFam" id="3.30.70.270:FF:000001">
    <property type="entry name" value="Diguanylate cyclase domain protein"/>
    <property type="match status" value="1"/>
</dbReference>
<feature type="transmembrane region" description="Helical" evidence="5">
    <location>
        <begin position="6"/>
        <end position="28"/>
    </location>
</feature>
<dbReference type="OrthoDB" id="9812260at2"/>